<evidence type="ECO:0000256" key="10">
    <source>
        <dbReference type="ARBA" id="ARBA00022989"/>
    </source>
</evidence>
<dbReference type="Pfam" id="PF04389">
    <property type="entry name" value="Peptidase_M28"/>
    <property type="match status" value="1"/>
</dbReference>
<feature type="transmembrane region" description="Helical" evidence="14">
    <location>
        <begin position="409"/>
        <end position="433"/>
    </location>
</feature>
<feature type="transmembrane region" description="Helical" evidence="14">
    <location>
        <begin position="591"/>
        <end position="612"/>
    </location>
</feature>
<comment type="caution">
    <text evidence="17">The sequence shown here is derived from an EMBL/GenBank/DDBJ whole genome shotgun (WGS) entry which is preliminary data.</text>
</comment>
<dbReference type="InterPro" id="IPR048024">
    <property type="entry name" value="Fxna-like_M28_dom"/>
</dbReference>
<evidence type="ECO:0000256" key="6">
    <source>
        <dbReference type="ARBA" id="ARBA00022723"/>
    </source>
</evidence>
<evidence type="ECO:0000313" key="18">
    <source>
        <dbReference type="Proteomes" id="UP000824469"/>
    </source>
</evidence>
<feature type="transmembrane region" description="Helical" evidence="14">
    <location>
        <begin position="624"/>
        <end position="644"/>
    </location>
</feature>
<sequence length="796" mass="87897">MASSSWKWAWVAVLVAGLVIYGMVGGVAYRRIYMKHVEPLPVDASGDRFSEGRAMLHLAHLAQHIGIRQEGSPGLIEAAHYIHQQLLQFATRASSNLSIEVDDTFVSGSFNMIFLRHSISLAYRNHKNIVVRIASAYAKDDDAAVLINGHFDSPLGSPGAGDCGSCVASMLEVSRLIIDSGWVPPQPIIFLFNGAEELFLLASHGFMSTHKWRAAVGAFINVEAAGTGGLDLVCQSGPGSWPSWVYAKSAVYPMAHGAAQDIFPLIPGDTDYRIFAEDYGNIPGLDIIFLIGGYFYHTSYDTLENILPGSIQARGENLFSVLKALASSSQLQNAQQRADLTFAENRTLGDRPVFFDYLSWFMVFYSKKTSMILHHLPMMVVLVAPLFSMSSKFSIDSWLTKLCYIIKGMALHAGGLVLAVIVPAVFAFLRLTVSNSAMIWYSHPWLALFMFVPSALVGLLLPKVIWGDSLANNLSAITKASKEEALDWMSHWGSVAFYSSLTIVYLYAGLGGGFLTFWWAVFLILSWPMFSLCVQIFDRQSVKSLLGYSIPLLVPITYSVYFGGVCLQFLIEKMGMFGAVPQPYGYFVSDIIVACVTGVVVGWCVGPLLPIAGRWLAHSVPMQFLLHFSVVAMALSSLFFPYSVDAPKRVVLQHTFETTGGHQILDSSYNLAILDANAFAFLFKNAPEAADELSIGPMFNMESEIFSNEGTWMALYPISRLFLNRLRLPAAAGKDIFEHYPSVPHLFMNEDEQLFSSQVRRVHLELDLGSLQEIWVAVLNITGPLCSWSFSEKQLP</sequence>
<evidence type="ECO:0000256" key="11">
    <source>
        <dbReference type="ARBA" id="ARBA00023049"/>
    </source>
</evidence>
<evidence type="ECO:0000256" key="7">
    <source>
        <dbReference type="ARBA" id="ARBA00022801"/>
    </source>
</evidence>
<evidence type="ECO:0000259" key="15">
    <source>
        <dbReference type="Pfam" id="PF04389"/>
    </source>
</evidence>
<feature type="transmembrane region" description="Helical" evidence="14">
    <location>
        <begin position="6"/>
        <end position="29"/>
    </location>
</feature>
<proteinExistence type="inferred from homology"/>
<feature type="domain" description="Peptidase M28" evidence="15">
    <location>
        <begin position="128"/>
        <end position="320"/>
    </location>
</feature>
<dbReference type="GO" id="GO:0005789">
    <property type="term" value="C:endoplasmic reticulum membrane"/>
    <property type="evidence" value="ECO:0007669"/>
    <property type="project" value="UniProtKB-SubCell"/>
</dbReference>
<evidence type="ECO:0000256" key="1">
    <source>
        <dbReference type="ARBA" id="ARBA00001947"/>
    </source>
</evidence>
<evidence type="ECO:0000256" key="14">
    <source>
        <dbReference type="SAM" id="Phobius"/>
    </source>
</evidence>
<keyword evidence="6" id="KW-0479">Metal-binding</keyword>
<evidence type="ECO:0000256" key="12">
    <source>
        <dbReference type="ARBA" id="ARBA00023136"/>
    </source>
</evidence>
<feature type="transmembrane region" description="Helical" evidence="14">
    <location>
        <begin position="496"/>
        <end position="525"/>
    </location>
</feature>
<evidence type="ECO:0000256" key="13">
    <source>
        <dbReference type="ARBA" id="ARBA00023180"/>
    </source>
</evidence>
<dbReference type="Gene3D" id="3.40.630.10">
    <property type="entry name" value="Zn peptidases"/>
    <property type="match status" value="1"/>
</dbReference>
<evidence type="ECO:0000256" key="9">
    <source>
        <dbReference type="ARBA" id="ARBA00022833"/>
    </source>
</evidence>
<keyword evidence="10 14" id="KW-1133">Transmembrane helix</keyword>
<dbReference type="PANTHER" id="PTHR12147:SF22">
    <property type="entry name" value="ENDOPLASMIC RETICULUM METALLOPEPTIDASE 1"/>
    <property type="match status" value="1"/>
</dbReference>
<evidence type="ECO:0000259" key="16">
    <source>
        <dbReference type="Pfam" id="PF22248"/>
    </source>
</evidence>
<dbReference type="InterPro" id="IPR007484">
    <property type="entry name" value="Peptidase_M28"/>
</dbReference>
<evidence type="ECO:0000256" key="5">
    <source>
        <dbReference type="ARBA" id="ARBA00022692"/>
    </source>
</evidence>
<evidence type="ECO:0000256" key="3">
    <source>
        <dbReference type="ARBA" id="ARBA00010918"/>
    </source>
</evidence>
<keyword evidence="13" id="KW-0325">Glycoprotein</keyword>
<organism evidence="17 18">
    <name type="scientific">Taxus chinensis</name>
    <name type="common">Chinese yew</name>
    <name type="synonym">Taxus wallichiana var. chinensis</name>
    <dbReference type="NCBI Taxonomy" id="29808"/>
    <lineage>
        <taxon>Eukaryota</taxon>
        <taxon>Viridiplantae</taxon>
        <taxon>Streptophyta</taxon>
        <taxon>Embryophyta</taxon>
        <taxon>Tracheophyta</taxon>
        <taxon>Spermatophyta</taxon>
        <taxon>Pinopsida</taxon>
        <taxon>Pinidae</taxon>
        <taxon>Conifers II</taxon>
        <taxon>Cupressales</taxon>
        <taxon>Taxaceae</taxon>
        <taxon>Taxus</taxon>
    </lineage>
</organism>
<gene>
    <name evidence="17" type="ORF">KI387_023878</name>
</gene>
<feature type="non-terminal residue" evidence="17">
    <location>
        <position position="1"/>
    </location>
</feature>
<evidence type="ECO:0000256" key="2">
    <source>
        <dbReference type="ARBA" id="ARBA00004477"/>
    </source>
</evidence>
<dbReference type="Proteomes" id="UP000824469">
    <property type="component" value="Unassembled WGS sequence"/>
</dbReference>
<keyword evidence="8" id="KW-0256">Endoplasmic reticulum</keyword>
<dbReference type="GO" id="GO:0046872">
    <property type="term" value="F:metal ion binding"/>
    <property type="evidence" value="ECO:0007669"/>
    <property type="project" value="UniProtKB-KW"/>
</dbReference>
<keyword evidence="11" id="KW-0482">Metalloprotease</keyword>
<keyword evidence="4" id="KW-0645">Protease</keyword>
<comment type="subcellular location">
    <subcellularLocation>
        <location evidence="2">Endoplasmic reticulum membrane</location>
        <topology evidence="2">Multi-pass membrane protein</topology>
    </subcellularLocation>
</comment>
<keyword evidence="5 14" id="KW-0812">Transmembrane</keyword>
<dbReference type="CDD" id="cd03875">
    <property type="entry name" value="M28_Fxna_like"/>
    <property type="match status" value="1"/>
</dbReference>
<evidence type="ECO:0008006" key="19">
    <source>
        <dbReference type="Google" id="ProtNLM"/>
    </source>
</evidence>
<dbReference type="Pfam" id="PF22248">
    <property type="entry name" value="ERMP1_C"/>
    <property type="match status" value="1"/>
</dbReference>
<feature type="transmembrane region" description="Helical" evidence="14">
    <location>
        <begin position="445"/>
        <end position="466"/>
    </location>
</feature>
<dbReference type="SUPFAM" id="SSF53187">
    <property type="entry name" value="Zn-dependent exopeptidases"/>
    <property type="match status" value="1"/>
</dbReference>
<dbReference type="EMBL" id="JAHRHJ020000005">
    <property type="protein sequence ID" value="KAH9315251.1"/>
    <property type="molecule type" value="Genomic_DNA"/>
</dbReference>
<name>A0AA38G305_TAXCH</name>
<keyword evidence="7" id="KW-0378">Hydrolase</keyword>
<evidence type="ECO:0000313" key="17">
    <source>
        <dbReference type="EMBL" id="KAH9315251.1"/>
    </source>
</evidence>
<dbReference type="OMA" id="WNNTIGA"/>
<keyword evidence="9" id="KW-0862">Zinc</keyword>
<keyword evidence="18" id="KW-1185">Reference proteome</keyword>
<feature type="transmembrane region" description="Helical" evidence="14">
    <location>
        <begin position="371"/>
        <end position="389"/>
    </location>
</feature>
<reference evidence="17 18" key="1">
    <citation type="journal article" date="2021" name="Nat. Plants">
        <title>The Taxus genome provides insights into paclitaxel biosynthesis.</title>
        <authorList>
            <person name="Xiong X."/>
            <person name="Gou J."/>
            <person name="Liao Q."/>
            <person name="Li Y."/>
            <person name="Zhou Q."/>
            <person name="Bi G."/>
            <person name="Li C."/>
            <person name="Du R."/>
            <person name="Wang X."/>
            <person name="Sun T."/>
            <person name="Guo L."/>
            <person name="Liang H."/>
            <person name="Lu P."/>
            <person name="Wu Y."/>
            <person name="Zhang Z."/>
            <person name="Ro D.K."/>
            <person name="Shang Y."/>
            <person name="Huang S."/>
            <person name="Yan J."/>
        </authorList>
    </citation>
    <scope>NUCLEOTIDE SEQUENCE [LARGE SCALE GENOMIC DNA]</scope>
    <source>
        <strain evidence="17">Ta-2019</strain>
    </source>
</reference>
<dbReference type="GO" id="GO:0006508">
    <property type="term" value="P:proteolysis"/>
    <property type="evidence" value="ECO:0007669"/>
    <property type="project" value="UniProtKB-KW"/>
</dbReference>
<evidence type="ECO:0000256" key="8">
    <source>
        <dbReference type="ARBA" id="ARBA00022824"/>
    </source>
</evidence>
<evidence type="ECO:0000256" key="4">
    <source>
        <dbReference type="ARBA" id="ARBA00022670"/>
    </source>
</evidence>
<feature type="transmembrane region" description="Helical" evidence="14">
    <location>
        <begin position="545"/>
        <end position="571"/>
    </location>
</feature>
<dbReference type="InterPro" id="IPR053973">
    <property type="entry name" value="ERMP1-like_C"/>
</dbReference>
<comment type="cofactor">
    <cofactor evidence="1">
        <name>Zn(2+)</name>
        <dbReference type="ChEBI" id="CHEBI:29105"/>
    </cofactor>
</comment>
<dbReference type="InterPro" id="IPR045175">
    <property type="entry name" value="M28_fam"/>
</dbReference>
<keyword evidence="12 14" id="KW-0472">Membrane</keyword>
<protein>
    <recommendedName>
        <fullName evidence="19">Peptidase M28 domain-containing protein</fullName>
    </recommendedName>
</protein>
<dbReference type="GO" id="GO:0008235">
    <property type="term" value="F:metalloexopeptidase activity"/>
    <property type="evidence" value="ECO:0007669"/>
    <property type="project" value="InterPro"/>
</dbReference>
<dbReference type="FunFam" id="3.40.630.10:FF:000008">
    <property type="entry name" value="Endoplasmic reticulum metallopeptidase 1"/>
    <property type="match status" value="1"/>
</dbReference>
<feature type="domain" description="Endoplasmic reticulum metallopeptidase 1-like C-terminal" evidence="16">
    <location>
        <begin position="646"/>
        <end position="794"/>
    </location>
</feature>
<comment type="similarity">
    <text evidence="3">Belongs to the peptidase M28 family.</text>
</comment>
<accession>A0AA38G305</accession>
<dbReference type="PANTHER" id="PTHR12147">
    <property type="entry name" value="METALLOPEPTIDASE M28 FAMILY MEMBER"/>
    <property type="match status" value="1"/>
</dbReference>
<dbReference type="AlphaFoldDB" id="A0AA38G305"/>